<protein>
    <recommendedName>
        <fullName evidence="6">Elongator complex protein 5</fullName>
    </recommendedName>
</protein>
<dbReference type="PANTHER" id="PTHR16184:SF6">
    <property type="entry name" value="ELONGATOR COMPLEX PROTEIN 6"/>
    <property type="match status" value="1"/>
</dbReference>
<dbReference type="EMBL" id="JASGXD010000010">
    <property type="protein sequence ID" value="KAK6003094.1"/>
    <property type="molecule type" value="Genomic_DNA"/>
</dbReference>
<evidence type="ECO:0000256" key="3">
    <source>
        <dbReference type="SAM" id="MobiDB-lite"/>
    </source>
</evidence>
<sequence>MSTRNRTPPLLEPYLRLPSEGSQLLLTGVLDSSPQWLVTRLLRSASTPSSETESPEEQDVTVVLVSWLRDFEFWKSEARRGAGLDLARLAQQEKFVFVDGLTQLFPIATSNSAPAASTIAPPTAHRTLPMRNTPASPLPSRGGPLPSRGPIPSRGPSAPAASQPQAQAQQPTQSQTPSNQPSTTFLKDASISSTHNALTQKLSSLSTSHPRRKIHLILDSPTLLLSTSATPSASSLSSLLLSLRSQVSTTTLVLEADFPFVSAALPDINHNPTPLEAAHAAFVVQQAHISTWVLSLRPLDTGKARDVSGVVRVSRGGAWDDDVEEDTKEQERKELEALYFVQNDGGVRVFERGEASVG</sequence>
<gene>
    <name evidence="4" type="ORF">QM012_000939</name>
</gene>
<evidence type="ECO:0000313" key="4">
    <source>
        <dbReference type="EMBL" id="KAK6003094.1"/>
    </source>
</evidence>
<evidence type="ECO:0008006" key="6">
    <source>
        <dbReference type="Google" id="ProtNLM"/>
    </source>
</evidence>
<name>A0ABR0TF91_AURPU</name>
<dbReference type="InterPro" id="IPR027417">
    <property type="entry name" value="P-loop_NTPase"/>
</dbReference>
<dbReference type="Gene3D" id="3.40.50.300">
    <property type="entry name" value="P-loop containing nucleotide triphosphate hydrolases"/>
    <property type="match status" value="1"/>
</dbReference>
<evidence type="ECO:0000313" key="5">
    <source>
        <dbReference type="Proteomes" id="UP001341245"/>
    </source>
</evidence>
<accession>A0ABR0TF91</accession>
<proteinExistence type="inferred from homology"/>
<comment type="pathway">
    <text evidence="1">tRNA modification; 5-methoxycarbonylmethyl-2-thiouridine-tRNA biosynthesis.</text>
</comment>
<evidence type="ECO:0000256" key="2">
    <source>
        <dbReference type="ARBA" id="ARBA00008837"/>
    </source>
</evidence>
<reference evidence="4 5" key="1">
    <citation type="submission" date="2023-11" db="EMBL/GenBank/DDBJ databases">
        <title>Draft genome sequence and annotation of the polyextremotolerant black yeast-like fungus Aureobasidium pullulans NRRL 62042.</title>
        <authorList>
            <person name="Dielentheis-Frenken M.R.E."/>
            <person name="Wibberg D."/>
            <person name="Blank L.M."/>
            <person name="Tiso T."/>
        </authorList>
    </citation>
    <scope>NUCLEOTIDE SEQUENCE [LARGE SCALE GENOMIC DNA]</scope>
    <source>
        <strain evidence="4 5">NRRL 62042</strain>
    </source>
</reference>
<dbReference type="InterPro" id="IPR018627">
    <property type="entry name" value="ELP6"/>
</dbReference>
<dbReference type="PANTHER" id="PTHR16184">
    <property type="entry name" value="ELONGATOR COMPLEX PROTEIN 6"/>
    <property type="match status" value="1"/>
</dbReference>
<feature type="region of interest" description="Disordered" evidence="3">
    <location>
        <begin position="112"/>
        <end position="186"/>
    </location>
</feature>
<feature type="compositionally biased region" description="Low complexity" evidence="3">
    <location>
        <begin position="112"/>
        <end position="124"/>
    </location>
</feature>
<comment type="caution">
    <text evidence="4">The sequence shown here is derived from an EMBL/GenBank/DDBJ whole genome shotgun (WGS) entry which is preliminary data.</text>
</comment>
<comment type="similarity">
    <text evidence="2">Belongs to the ELP6 family.</text>
</comment>
<dbReference type="Proteomes" id="UP001341245">
    <property type="component" value="Unassembled WGS sequence"/>
</dbReference>
<feature type="compositionally biased region" description="Low complexity" evidence="3">
    <location>
        <begin position="134"/>
        <end position="184"/>
    </location>
</feature>
<organism evidence="4 5">
    <name type="scientific">Aureobasidium pullulans</name>
    <name type="common">Black yeast</name>
    <name type="synonym">Pullularia pullulans</name>
    <dbReference type="NCBI Taxonomy" id="5580"/>
    <lineage>
        <taxon>Eukaryota</taxon>
        <taxon>Fungi</taxon>
        <taxon>Dikarya</taxon>
        <taxon>Ascomycota</taxon>
        <taxon>Pezizomycotina</taxon>
        <taxon>Dothideomycetes</taxon>
        <taxon>Dothideomycetidae</taxon>
        <taxon>Dothideales</taxon>
        <taxon>Saccotheciaceae</taxon>
        <taxon>Aureobasidium</taxon>
    </lineage>
</organism>
<keyword evidence="5" id="KW-1185">Reference proteome</keyword>
<evidence type="ECO:0000256" key="1">
    <source>
        <dbReference type="ARBA" id="ARBA00005043"/>
    </source>
</evidence>